<evidence type="ECO:0000313" key="2">
    <source>
        <dbReference type="Proteomes" id="UP000518266"/>
    </source>
</evidence>
<proteinExistence type="predicted"/>
<dbReference type="EMBL" id="JAAKFY010000013">
    <property type="protein sequence ID" value="KAF3847607.1"/>
    <property type="molecule type" value="Genomic_DNA"/>
</dbReference>
<name>A0A7J5YGG7_DISMA</name>
<evidence type="ECO:0000313" key="1">
    <source>
        <dbReference type="EMBL" id="KAF3847607.1"/>
    </source>
</evidence>
<dbReference type="Proteomes" id="UP000518266">
    <property type="component" value="Unassembled WGS sequence"/>
</dbReference>
<protein>
    <submittedName>
        <fullName evidence="1">Uncharacterized protein</fullName>
    </submittedName>
</protein>
<reference evidence="1 2" key="1">
    <citation type="submission" date="2020-03" db="EMBL/GenBank/DDBJ databases">
        <title>Dissostichus mawsoni Genome sequencing and assembly.</title>
        <authorList>
            <person name="Park H."/>
        </authorList>
    </citation>
    <scope>NUCLEOTIDE SEQUENCE [LARGE SCALE GENOMIC DNA]</scope>
    <source>
        <strain evidence="1">DM0001</strain>
        <tissue evidence="1">Muscle</tissue>
    </source>
</reference>
<organism evidence="1 2">
    <name type="scientific">Dissostichus mawsoni</name>
    <name type="common">Antarctic cod</name>
    <dbReference type="NCBI Taxonomy" id="36200"/>
    <lineage>
        <taxon>Eukaryota</taxon>
        <taxon>Metazoa</taxon>
        <taxon>Chordata</taxon>
        <taxon>Craniata</taxon>
        <taxon>Vertebrata</taxon>
        <taxon>Euteleostomi</taxon>
        <taxon>Actinopterygii</taxon>
        <taxon>Neopterygii</taxon>
        <taxon>Teleostei</taxon>
        <taxon>Neoteleostei</taxon>
        <taxon>Acanthomorphata</taxon>
        <taxon>Eupercaria</taxon>
        <taxon>Perciformes</taxon>
        <taxon>Notothenioidei</taxon>
        <taxon>Nototheniidae</taxon>
        <taxon>Dissostichus</taxon>
    </lineage>
</organism>
<keyword evidence="2" id="KW-1185">Reference proteome</keyword>
<accession>A0A7J5YGG7</accession>
<comment type="caution">
    <text evidence="1">The sequence shown here is derived from an EMBL/GenBank/DDBJ whole genome shotgun (WGS) entry which is preliminary data.</text>
</comment>
<dbReference type="AlphaFoldDB" id="A0A7J5YGG7"/>
<gene>
    <name evidence="1" type="ORF">F7725_020635</name>
</gene>
<sequence>MFEYIRNSAQRGENKRQPPSCKYTIIILYLHRNAVVTDHLQRVNVINQFGDNVFLIRMVILLLLMT</sequence>